<gene>
    <name evidence="3" type="ORF">JVT61DRAFT_5986</name>
</gene>
<feature type="compositionally biased region" description="Polar residues" evidence="1">
    <location>
        <begin position="1"/>
        <end position="12"/>
    </location>
</feature>
<dbReference type="OrthoDB" id="3252786at2759"/>
<dbReference type="Gene3D" id="1.20.1280.50">
    <property type="match status" value="1"/>
</dbReference>
<dbReference type="SUPFAM" id="SSF81383">
    <property type="entry name" value="F-box domain"/>
    <property type="match status" value="1"/>
</dbReference>
<organism evidence="3 4">
    <name type="scientific">Boletus reticuloceps</name>
    <dbReference type="NCBI Taxonomy" id="495285"/>
    <lineage>
        <taxon>Eukaryota</taxon>
        <taxon>Fungi</taxon>
        <taxon>Dikarya</taxon>
        <taxon>Basidiomycota</taxon>
        <taxon>Agaricomycotina</taxon>
        <taxon>Agaricomycetes</taxon>
        <taxon>Agaricomycetidae</taxon>
        <taxon>Boletales</taxon>
        <taxon>Boletineae</taxon>
        <taxon>Boletaceae</taxon>
        <taxon>Boletoideae</taxon>
        <taxon>Boletus</taxon>
    </lineage>
</organism>
<dbReference type="Proteomes" id="UP000683000">
    <property type="component" value="Unassembled WGS sequence"/>
</dbReference>
<dbReference type="InterPro" id="IPR036047">
    <property type="entry name" value="F-box-like_dom_sf"/>
</dbReference>
<evidence type="ECO:0000256" key="1">
    <source>
        <dbReference type="SAM" id="MobiDB-lite"/>
    </source>
</evidence>
<feature type="domain" description="F-box" evidence="2">
    <location>
        <begin position="62"/>
        <end position="120"/>
    </location>
</feature>
<dbReference type="InterPro" id="IPR001810">
    <property type="entry name" value="F-box_dom"/>
</dbReference>
<comment type="caution">
    <text evidence="3">The sequence shown here is derived from an EMBL/GenBank/DDBJ whole genome shotgun (WGS) entry which is preliminary data.</text>
</comment>
<dbReference type="AlphaFoldDB" id="A0A8I2YMC0"/>
<name>A0A8I2YMC0_9AGAM</name>
<keyword evidence="4" id="KW-1185">Reference proteome</keyword>
<accession>A0A8I2YMC0</accession>
<sequence>MLSRPSFWSLNAPSGRRHSTPSTPTYDVLTIAPSLIENQAIGQQLILPNLYTQRSSFFNPTSKLPNETLQDIFIHCARDYYNKESESWHSLVPPEWINVSYVCRRWRDVALSCPTLWTYLSTYATALDKRVFNQVEAGVIEDTDTHHGSKWPMDELYHRESDGPRGTYPGASSCLSGRLRPQDSFQTFLTRSSPAISENLHGRPFSLQSFVLFDGNTPALRTLDLFNCPMGLSYLNLSTLKTLNLSGEGRFQYNMEKVLAVLRCTRSLSHLYLKHIFPSCRGFIYSATFDVFQKVKLPHLSQLSITAPGFRGRCFAVLHKFSIEGRSLPTLLFPRSTLR</sequence>
<reference evidence="3" key="1">
    <citation type="submission" date="2021-03" db="EMBL/GenBank/DDBJ databases">
        <title>Evolutionary innovations through gain and loss of genes in the ectomycorrhizal Boletales.</title>
        <authorList>
            <person name="Wu G."/>
            <person name="Miyauchi S."/>
            <person name="Morin E."/>
            <person name="Yang Z.-L."/>
            <person name="Xu J."/>
            <person name="Martin F.M."/>
        </authorList>
    </citation>
    <scope>NUCLEOTIDE SEQUENCE</scope>
    <source>
        <strain evidence="3">BR01</strain>
    </source>
</reference>
<feature type="region of interest" description="Disordered" evidence="1">
    <location>
        <begin position="1"/>
        <end position="22"/>
    </location>
</feature>
<dbReference type="Gene3D" id="3.80.10.10">
    <property type="entry name" value="Ribonuclease Inhibitor"/>
    <property type="match status" value="1"/>
</dbReference>
<dbReference type="Pfam" id="PF12937">
    <property type="entry name" value="F-box-like"/>
    <property type="match status" value="1"/>
</dbReference>
<evidence type="ECO:0000313" key="4">
    <source>
        <dbReference type="Proteomes" id="UP000683000"/>
    </source>
</evidence>
<proteinExistence type="predicted"/>
<evidence type="ECO:0000259" key="2">
    <source>
        <dbReference type="Pfam" id="PF12937"/>
    </source>
</evidence>
<dbReference type="SUPFAM" id="SSF52047">
    <property type="entry name" value="RNI-like"/>
    <property type="match status" value="1"/>
</dbReference>
<protein>
    <recommendedName>
        <fullName evidence="2">F-box domain-containing protein</fullName>
    </recommendedName>
</protein>
<evidence type="ECO:0000313" key="3">
    <source>
        <dbReference type="EMBL" id="KAG6373837.1"/>
    </source>
</evidence>
<dbReference type="EMBL" id="JAGFBS010000020">
    <property type="protein sequence ID" value="KAG6373837.1"/>
    <property type="molecule type" value="Genomic_DNA"/>
</dbReference>
<dbReference type="InterPro" id="IPR032675">
    <property type="entry name" value="LRR_dom_sf"/>
</dbReference>